<feature type="compositionally biased region" description="Low complexity" evidence="3">
    <location>
        <begin position="497"/>
        <end position="531"/>
    </location>
</feature>
<evidence type="ECO:0000313" key="8">
    <source>
        <dbReference type="Proteomes" id="UP001152797"/>
    </source>
</evidence>
<keyword evidence="2" id="KW-0175">Coiled coil</keyword>
<keyword evidence="1" id="KW-0862">Zinc</keyword>
<dbReference type="GO" id="GO:0008270">
    <property type="term" value="F:zinc ion binding"/>
    <property type="evidence" value="ECO:0007669"/>
    <property type="project" value="UniProtKB-KW"/>
</dbReference>
<reference evidence="6" key="1">
    <citation type="submission" date="2022-10" db="EMBL/GenBank/DDBJ databases">
        <authorList>
            <person name="Chen Y."/>
            <person name="Dougan E. K."/>
            <person name="Chan C."/>
            <person name="Rhodes N."/>
            <person name="Thang M."/>
        </authorList>
    </citation>
    <scope>NUCLEOTIDE SEQUENCE</scope>
</reference>
<dbReference type="OrthoDB" id="432457at2759"/>
<keyword evidence="4" id="KW-0812">Transmembrane</keyword>
<organism evidence="6">
    <name type="scientific">Cladocopium goreaui</name>
    <dbReference type="NCBI Taxonomy" id="2562237"/>
    <lineage>
        <taxon>Eukaryota</taxon>
        <taxon>Sar</taxon>
        <taxon>Alveolata</taxon>
        <taxon>Dinophyceae</taxon>
        <taxon>Suessiales</taxon>
        <taxon>Symbiodiniaceae</taxon>
        <taxon>Cladocopium</taxon>
    </lineage>
</organism>
<reference evidence="7 8" key="2">
    <citation type="submission" date="2024-05" db="EMBL/GenBank/DDBJ databases">
        <authorList>
            <person name="Chen Y."/>
            <person name="Shah S."/>
            <person name="Dougan E. K."/>
            <person name="Thang M."/>
            <person name="Chan C."/>
        </authorList>
    </citation>
    <scope>NUCLEOTIDE SEQUENCE [LARGE SCALE GENOMIC DNA]</scope>
</reference>
<evidence type="ECO:0000256" key="2">
    <source>
        <dbReference type="SAM" id="Coils"/>
    </source>
</evidence>
<proteinExistence type="predicted"/>
<comment type="caution">
    <text evidence="6">The sequence shown here is derived from an EMBL/GenBank/DDBJ whole genome shotgun (WGS) entry which is preliminary data.</text>
</comment>
<evidence type="ECO:0000313" key="7">
    <source>
        <dbReference type="EMBL" id="CAL4782106.1"/>
    </source>
</evidence>
<feature type="coiled-coil region" evidence="2">
    <location>
        <begin position="344"/>
        <end position="434"/>
    </location>
</feature>
<dbReference type="Gene3D" id="4.10.1000.10">
    <property type="entry name" value="Zinc finger, CCCH-type"/>
    <property type="match status" value="1"/>
</dbReference>
<evidence type="ECO:0000256" key="1">
    <source>
        <dbReference type="PROSITE-ProRule" id="PRU00723"/>
    </source>
</evidence>
<feature type="transmembrane region" description="Helical" evidence="4">
    <location>
        <begin position="34"/>
        <end position="55"/>
    </location>
</feature>
<evidence type="ECO:0000256" key="4">
    <source>
        <dbReference type="SAM" id="Phobius"/>
    </source>
</evidence>
<keyword evidence="1" id="KW-0863">Zinc-finger</keyword>
<dbReference type="EMBL" id="CAMXCT010001998">
    <property type="protein sequence ID" value="CAI3994794.1"/>
    <property type="molecule type" value="Genomic_DNA"/>
</dbReference>
<dbReference type="EMBL" id="CAMXCT030001998">
    <property type="protein sequence ID" value="CAL4782106.1"/>
    <property type="molecule type" value="Genomic_DNA"/>
</dbReference>
<dbReference type="InterPro" id="IPR000571">
    <property type="entry name" value="Znf_CCCH"/>
</dbReference>
<sequence>MREILIRLSSLVIFASPLFFLYEFGDLQLDPNITAVNLPTLFVAVCCGVGLAAGVESSLRRFAEPLLPQASFDACHFKQDLGLSYDEGRLVHDHVSELKYLGLILFLFRFFINVRALFQNTVAICAEDLPQTVGSVARVFEAGIFVEHISRLPNEFVSTLFGASPCQCLGTVKTLAGFSSMRFLRFLNKRNILGPLRKIAADPNLCQGCWMVLLGMAYSLVLAAFGLAVLLSKLRRLGDLIRIEAIGVTGLFAEALTAGSFGAFLSSDLMRLVGFANQVASAMNIQEEELQRLLSFLLGDRNLCVRGHNDGRPKLPVEAKERFIAFESILKAVHDGQEVLLSSYEQDTEKLALYESQLNQQKALYDQLSAEASQQTKDYEEQAQKLQQMTEENQNLNETVRRLNEEVQGLRTQIAQLQLLTTELQDQASQKQEKVPSLALADAPPIEPVEVPQASESSSPTSVTDLPQEEASDPEITHGQEDPPVDVLSSGPYTAHTAPSGARGAPGTAGSTTADTADEVPAVPSAAPALARRSRSRSRPLMRGERLRSMSPGERPERTREVKRTDSRRPLERHTPEERRRVRHVRSEGRDAQRRRDRREAPHSRARLPPPPPVPSMTYGRVDRGHEYPHRINREKVCIDWCMKSCAMGRDCPLRHPPPEDVGGILESFRRKSCHHGKECKRSNCPYRHPGDSRRTPKDRRS</sequence>
<feature type="zinc finger region" description="C3H1-type" evidence="1">
    <location>
        <begin position="632"/>
        <end position="659"/>
    </location>
</feature>
<feature type="transmembrane region" description="Helical" evidence="4">
    <location>
        <begin position="210"/>
        <end position="231"/>
    </location>
</feature>
<keyword evidence="1" id="KW-0479">Metal-binding</keyword>
<dbReference type="PROSITE" id="PS50103">
    <property type="entry name" value="ZF_C3H1"/>
    <property type="match status" value="1"/>
</dbReference>
<name>A0A9P1CNB0_9DINO</name>
<dbReference type="AlphaFoldDB" id="A0A9P1CNB0"/>
<keyword evidence="4" id="KW-0472">Membrane</keyword>
<dbReference type="EMBL" id="CAMXCT020001998">
    <property type="protein sequence ID" value="CAL1148169.1"/>
    <property type="molecule type" value="Genomic_DNA"/>
</dbReference>
<evidence type="ECO:0000256" key="3">
    <source>
        <dbReference type="SAM" id="MobiDB-lite"/>
    </source>
</evidence>
<feature type="compositionally biased region" description="Polar residues" evidence="3">
    <location>
        <begin position="454"/>
        <end position="465"/>
    </location>
</feature>
<gene>
    <name evidence="6" type="ORF">C1SCF055_LOCUS21414</name>
</gene>
<feature type="transmembrane region" description="Helical" evidence="4">
    <location>
        <begin position="5"/>
        <end position="22"/>
    </location>
</feature>
<feature type="domain" description="C3H1-type" evidence="5">
    <location>
        <begin position="632"/>
        <end position="659"/>
    </location>
</feature>
<accession>A0A9P1CNB0</accession>
<feature type="region of interest" description="Disordered" evidence="3">
    <location>
        <begin position="677"/>
        <end position="702"/>
    </location>
</feature>
<feature type="compositionally biased region" description="Basic and acidic residues" evidence="3">
    <location>
        <begin position="542"/>
        <end position="603"/>
    </location>
</feature>
<protein>
    <submittedName>
        <fullName evidence="7">Pentatricopeptide repeat-containing protein, chloroplastic</fullName>
    </submittedName>
</protein>
<evidence type="ECO:0000313" key="6">
    <source>
        <dbReference type="EMBL" id="CAI3994794.1"/>
    </source>
</evidence>
<evidence type="ECO:0000259" key="5">
    <source>
        <dbReference type="PROSITE" id="PS50103"/>
    </source>
</evidence>
<keyword evidence="8" id="KW-1185">Reference proteome</keyword>
<feature type="region of interest" description="Disordered" evidence="3">
    <location>
        <begin position="450"/>
        <end position="622"/>
    </location>
</feature>
<dbReference type="Proteomes" id="UP001152797">
    <property type="component" value="Unassembled WGS sequence"/>
</dbReference>
<keyword evidence="4" id="KW-1133">Transmembrane helix</keyword>